<evidence type="ECO:0000313" key="2">
    <source>
        <dbReference type="Proteomes" id="UP000724672"/>
    </source>
</evidence>
<gene>
    <name evidence="1" type="ORF">GOQ27_06920</name>
</gene>
<dbReference type="AlphaFoldDB" id="A0A942US69"/>
<name>A0A942US69_9FIRM</name>
<comment type="caution">
    <text evidence="1">The sequence shown here is derived from an EMBL/GenBank/DDBJ whole genome shotgun (WGS) entry which is preliminary data.</text>
</comment>
<protein>
    <submittedName>
        <fullName evidence="1">Uncharacterized protein</fullName>
    </submittedName>
</protein>
<sequence length="61" mass="6925">MANRDEIEDKMSLLLMDIGELKREVRIGDKAKVQLILKRKELNSLVKQLGGEIDGELESSK</sequence>
<dbReference type="RefSeq" id="WP_203366116.1">
    <property type="nucleotide sequence ID" value="NZ_WSFT01000029.1"/>
</dbReference>
<evidence type="ECO:0000313" key="1">
    <source>
        <dbReference type="EMBL" id="MBS4538188.1"/>
    </source>
</evidence>
<dbReference type="Proteomes" id="UP000724672">
    <property type="component" value="Unassembled WGS sequence"/>
</dbReference>
<accession>A0A942US69</accession>
<organism evidence="1 2">
    <name type="scientific">Anaeromonas frigoriresistens</name>
    <dbReference type="NCBI Taxonomy" id="2683708"/>
    <lineage>
        <taxon>Bacteria</taxon>
        <taxon>Bacillati</taxon>
        <taxon>Bacillota</taxon>
        <taxon>Tissierellia</taxon>
        <taxon>Tissierellales</taxon>
        <taxon>Thermohalobacteraceae</taxon>
        <taxon>Anaeromonas</taxon>
    </lineage>
</organism>
<dbReference type="EMBL" id="WSFT01000029">
    <property type="protein sequence ID" value="MBS4538188.1"/>
    <property type="molecule type" value="Genomic_DNA"/>
</dbReference>
<reference evidence="1" key="1">
    <citation type="submission" date="2019-12" db="EMBL/GenBank/DDBJ databases">
        <title>Clostridiaceae gen. nov. sp. nov., isolated from sediment in Xinjiang, China.</title>
        <authorList>
            <person name="Zhang R."/>
        </authorList>
    </citation>
    <scope>NUCLEOTIDE SEQUENCE</scope>
    <source>
        <strain evidence="1">D2Q-11</strain>
    </source>
</reference>
<proteinExistence type="predicted"/>
<keyword evidence="2" id="KW-1185">Reference proteome</keyword>